<comment type="similarity">
    <text evidence="1">Belongs to the anhydro-N-acetylmuramic acid kinase family.</text>
</comment>
<dbReference type="PANTHER" id="PTHR30605:SF0">
    <property type="entry name" value="ANHYDRO-N-ACETYLMURAMIC ACID KINASE"/>
    <property type="match status" value="1"/>
</dbReference>
<dbReference type="Pfam" id="PF03702">
    <property type="entry name" value="AnmK"/>
    <property type="match status" value="1"/>
</dbReference>
<dbReference type="GO" id="GO:0005524">
    <property type="term" value="F:ATP binding"/>
    <property type="evidence" value="ECO:0007669"/>
    <property type="project" value="UniProtKB-UniRule"/>
</dbReference>
<dbReference type="CDD" id="cd24050">
    <property type="entry name" value="ASKHA_NBD_ANMK"/>
    <property type="match status" value="1"/>
</dbReference>
<dbReference type="UniPathway" id="UPA00544"/>
<comment type="pathway">
    <text evidence="1">Amino-sugar metabolism; 1,6-anhydro-N-acetylmuramate degradation.</text>
</comment>
<dbReference type="InterPro" id="IPR043129">
    <property type="entry name" value="ATPase_NBD"/>
</dbReference>
<dbReference type="EC" id="2.7.1.170" evidence="1"/>
<evidence type="ECO:0000256" key="1">
    <source>
        <dbReference type="HAMAP-Rule" id="MF_01270"/>
    </source>
</evidence>
<accession>A0A1M6T6I1</accession>
<dbReference type="RefSeq" id="WP_073153205.1">
    <property type="nucleotide sequence ID" value="NZ_FRAG01000081.1"/>
</dbReference>
<keyword evidence="3" id="KW-1185">Reference proteome</keyword>
<feature type="binding site" evidence="1">
    <location>
        <begin position="21"/>
        <end position="28"/>
    </location>
    <ligand>
        <name>ATP</name>
        <dbReference type="ChEBI" id="CHEBI:30616"/>
    </ligand>
</feature>
<dbReference type="OrthoDB" id="9763949at2"/>
<comment type="pathway">
    <text evidence="1">Cell wall biogenesis; peptidoglycan recycling.</text>
</comment>
<dbReference type="GO" id="GO:0016773">
    <property type="term" value="F:phosphotransferase activity, alcohol group as acceptor"/>
    <property type="evidence" value="ECO:0007669"/>
    <property type="project" value="UniProtKB-UniRule"/>
</dbReference>
<protein>
    <recommendedName>
        <fullName evidence="1">Anhydro-N-acetylmuramic acid kinase</fullName>
        <ecNumber evidence="1">2.7.1.170</ecNumber>
    </recommendedName>
    <alternativeName>
        <fullName evidence="1">AnhMurNAc kinase</fullName>
    </alternativeName>
</protein>
<keyword evidence="1" id="KW-0119">Carbohydrate metabolism</keyword>
<dbReference type="GO" id="GO:0006040">
    <property type="term" value="P:amino sugar metabolic process"/>
    <property type="evidence" value="ECO:0007669"/>
    <property type="project" value="InterPro"/>
</dbReference>
<dbReference type="EMBL" id="FRAG01000081">
    <property type="protein sequence ID" value="SHK52506.1"/>
    <property type="molecule type" value="Genomic_DNA"/>
</dbReference>
<comment type="function">
    <text evidence="1">Catalyzes the specific phosphorylation of 1,6-anhydro-N-acetylmuramic acid (anhMurNAc) with the simultaneous cleavage of the 1,6-anhydro ring, generating MurNAc-6-P. Is required for the utilization of anhMurNAc either imported from the medium or derived from its own cell wall murein, and thus plays a role in cell wall recycling.</text>
</comment>
<dbReference type="HAMAP" id="MF_01270">
    <property type="entry name" value="AnhMurNAc_kinase"/>
    <property type="match status" value="1"/>
</dbReference>
<name>A0A1M6T6I1_PARC5</name>
<dbReference type="STRING" id="1121301.SAMN02745912_03576"/>
<dbReference type="NCBIfam" id="NF007148">
    <property type="entry name" value="PRK09585.3-2"/>
    <property type="match status" value="1"/>
</dbReference>
<dbReference type="GO" id="GO:0097175">
    <property type="term" value="P:1,6-anhydro-N-acetyl-beta-muramic acid catabolic process"/>
    <property type="evidence" value="ECO:0007669"/>
    <property type="project" value="UniProtKB-UniRule"/>
</dbReference>
<keyword evidence="1" id="KW-0067">ATP-binding</keyword>
<dbReference type="Gene3D" id="3.30.420.40">
    <property type="match status" value="2"/>
</dbReference>
<keyword evidence="1 2" id="KW-0418">Kinase</keyword>
<keyword evidence="1" id="KW-0547">Nucleotide-binding</keyword>
<organism evidence="2 3">
    <name type="scientific">Paramaledivibacter caminithermalis (strain DSM 15212 / CIP 107654 / DViRD3)</name>
    <name type="common">Clostridium caminithermale</name>
    <dbReference type="NCBI Taxonomy" id="1121301"/>
    <lineage>
        <taxon>Bacteria</taxon>
        <taxon>Bacillati</taxon>
        <taxon>Bacillota</taxon>
        <taxon>Clostridia</taxon>
        <taxon>Peptostreptococcales</taxon>
        <taxon>Caminicellaceae</taxon>
        <taxon>Paramaledivibacter</taxon>
    </lineage>
</organism>
<dbReference type="InterPro" id="IPR005338">
    <property type="entry name" value="Anhydro_N_Ac-Mur_kinase"/>
</dbReference>
<dbReference type="AlphaFoldDB" id="A0A1M6T6I1"/>
<evidence type="ECO:0000313" key="3">
    <source>
        <dbReference type="Proteomes" id="UP000184465"/>
    </source>
</evidence>
<dbReference type="PANTHER" id="PTHR30605">
    <property type="entry name" value="ANHYDRO-N-ACETYLMURAMIC ACID KINASE"/>
    <property type="match status" value="1"/>
</dbReference>
<dbReference type="GO" id="GO:0016301">
    <property type="term" value="F:kinase activity"/>
    <property type="evidence" value="ECO:0007669"/>
    <property type="project" value="UniProtKB-KW"/>
</dbReference>
<dbReference type="SUPFAM" id="SSF53067">
    <property type="entry name" value="Actin-like ATPase domain"/>
    <property type="match status" value="1"/>
</dbReference>
<reference evidence="2 3" key="1">
    <citation type="submission" date="2016-11" db="EMBL/GenBank/DDBJ databases">
        <authorList>
            <person name="Jaros S."/>
            <person name="Januszkiewicz K."/>
            <person name="Wedrychowicz H."/>
        </authorList>
    </citation>
    <scope>NUCLEOTIDE SEQUENCE [LARGE SCALE GENOMIC DNA]</scope>
    <source>
        <strain evidence="2 3">DSM 15212</strain>
    </source>
</reference>
<gene>
    <name evidence="1" type="primary">anmK</name>
    <name evidence="2" type="ORF">SAMN02745912_03576</name>
</gene>
<dbReference type="GO" id="GO:0009254">
    <property type="term" value="P:peptidoglycan turnover"/>
    <property type="evidence" value="ECO:0007669"/>
    <property type="project" value="UniProtKB-UniRule"/>
</dbReference>
<dbReference type="Proteomes" id="UP000184465">
    <property type="component" value="Unassembled WGS sequence"/>
</dbReference>
<keyword evidence="1" id="KW-0808">Transferase</keyword>
<evidence type="ECO:0000313" key="2">
    <source>
        <dbReference type="EMBL" id="SHK52506.1"/>
    </source>
</evidence>
<comment type="catalytic activity">
    <reaction evidence="1">
        <text>1,6-anhydro-N-acetyl-beta-muramate + ATP + H2O = N-acetyl-D-muramate 6-phosphate + ADP + H(+)</text>
        <dbReference type="Rhea" id="RHEA:24952"/>
        <dbReference type="ChEBI" id="CHEBI:15377"/>
        <dbReference type="ChEBI" id="CHEBI:15378"/>
        <dbReference type="ChEBI" id="CHEBI:30616"/>
        <dbReference type="ChEBI" id="CHEBI:58690"/>
        <dbReference type="ChEBI" id="CHEBI:58722"/>
        <dbReference type="ChEBI" id="CHEBI:456216"/>
        <dbReference type="EC" id="2.7.1.170"/>
    </reaction>
</comment>
<dbReference type="NCBIfam" id="NF007142">
    <property type="entry name" value="PRK09585.2-1"/>
    <property type="match status" value="1"/>
</dbReference>
<dbReference type="UniPathway" id="UPA00343"/>
<proteinExistence type="inferred from homology"/>
<sequence>MNRLIRLLNKDKKMVVGLMSGTSIDGIDCALVEIKGNGLDTKVNLIEFHNHSISLELKRDILKACSINQSSVDLICRLNFKIGEEFANAVLETCKLAGVSSNDIDLIGSHGQTIYHIPKNSTLQIGEPSVIAEKTGIITVADFRVRDVAAGGHGAPLVPYTEYLLYRNSYKTIALQNIGGIGNVTIIPKKCDINEVYAFDTGPGNMMIDSIVEEITGGKMRFDNEGMLASKGNIHHELLNELMNHPFIRKKPPKTTGREEFGIEYSKKILDKYLKLNVSEMDILTTLTYFTAISISENYKNFILPKHIIDEMIISGGGSYNKTLIQMIKEELKGIKVMTQEDIGLSSDAKEAVAFAILANEAIYGNTNNLPSVTGANRPVVMGKIIC</sequence>